<dbReference type="InterPro" id="IPR029052">
    <property type="entry name" value="Metallo-depent_PP-like"/>
</dbReference>
<dbReference type="eggNOG" id="COG4775">
    <property type="taxonomic scope" value="Bacteria"/>
</dbReference>
<dbReference type="GO" id="GO:0016787">
    <property type="term" value="F:hydrolase activity"/>
    <property type="evidence" value="ECO:0007669"/>
    <property type="project" value="UniProtKB-KW"/>
</dbReference>
<dbReference type="Pfam" id="PF03865">
    <property type="entry name" value="ShlB"/>
    <property type="match status" value="1"/>
</dbReference>
<evidence type="ECO:0000313" key="7">
    <source>
        <dbReference type="Proteomes" id="UP000028521"/>
    </source>
</evidence>
<feature type="domain" description="Calcineurin-like phosphoesterase" evidence="4">
    <location>
        <begin position="43"/>
        <end position="235"/>
    </location>
</feature>
<dbReference type="STRING" id="1197477.IA57_07260"/>
<evidence type="ECO:0000256" key="2">
    <source>
        <dbReference type="ARBA" id="ARBA00022801"/>
    </source>
</evidence>
<dbReference type="PROSITE" id="PS51257">
    <property type="entry name" value="PROKAR_LIPOPROTEIN"/>
    <property type="match status" value="1"/>
</dbReference>
<dbReference type="Pfam" id="PF00149">
    <property type="entry name" value="Metallophos"/>
    <property type="match status" value="1"/>
</dbReference>
<evidence type="ECO:0000259" key="5">
    <source>
        <dbReference type="Pfam" id="PF03865"/>
    </source>
</evidence>
<comment type="caution">
    <text evidence="6">The sequence shown here is derived from an EMBL/GenBank/DDBJ whole genome shotgun (WGS) entry which is preliminary data.</text>
</comment>
<dbReference type="AlphaFoldDB" id="A0A084TLN3"/>
<protein>
    <submittedName>
        <fullName evidence="6">Phosphoesterase</fullName>
    </submittedName>
</protein>
<proteinExistence type="predicted"/>
<name>A0A084TLN3_9FLAO</name>
<dbReference type="OrthoDB" id="333971at2"/>
<dbReference type="Gene3D" id="3.60.21.10">
    <property type="match status" value="1"/>
</dbReference>
<dbReference type="InterPro" id="IPR005565">
    <property type="entry name" value="Hemolysn_activator_HlyB_C"/>
</dbReference>
<dbReference type="InterPro" id="IPR004843">
    <property type="entry name" value="Calcineurin-like_PHP"/>
</dbReference>
<evidence type="ECO:0000313" key="6">
    <source>
        <dbReference type="EMBL" id="KFB01619.1"/>
    </source>
</evidence>
<dbReference type="InterPro" id="IPR051558">
    <property type="entry name" value="Metallophosphoesterase_PAP"/>
</dbReference>
<evidence type="ECO:0000259" key="4">
    <source>
        <dbReference type="Pfam" id="PF00149"/>
    </source>
</evidence>
<dbReference type="EMBL" id="JPFK01000005">
    <property type="protein sequence ID" value="KFB01619.1"/>
    <property type="molecule type" value="Genomic_DNA"/>
</dbReference>
<dbReference type="RefSeq" id="WP_036121107.1">
    <property type="nucleotide sequence ID" value="NZ_BMET01000001.1"/>
</dbReference>
<keyword evidence="1 3" id="KW-0732">Signal</keyword>
<gene>
    <name evidence="6" type="ORF">IA57_07260</name>
</gene>
<accession>A0A084TLN3</accession>
<dbReference type="SUPFAM" id="SSF56300">
    <property type="entry name" value="Metallo-dependent phosphatases"/>
    <property type="match status" value="1"/>
</dbReference>
<organism evidence="6 7">
    <name type="scientific">Mangrovimonas yunxiaonensis</name>
    <dbReference type="NCBI Taxonomy" id="1197477"/>
    <lineage>
        <taxon>Bacteria</taxon>
        <taxon>Pseudomonadati</taxon>
        <taxon>Bacteroidota</taxon>
        <taxon>Flavobacteriia</taxon>
        <taxon>Flavobacteriales</taxon>
        <taxon>Flavobacteriaceae</taxon>
        <taxon>Mangrovimonas</taxon>
    </lineage>
</organism>
<dbReference type="Proteomes" id="UP000028521">
    <property type="component" value="Unassembled WGS sequence"/>
</dbReference>
<feature type="domain" description="Haemolysin activator HlyB C-terminal" evidence="5">
    <location>
        <begin position="1114"/>
        <end position="1182"/>
    </location>
</feature>
<keyword evidence="2" id="KW-0378">Hydrolase</keyword>
<evidence type="ECO:0000256" key="3">
    <source>
        <dbReference type="SAM" id="SignalP"/>
    </source>
</evidence>
<dbReference type="PANTHER" id="PTHR10161">
    <property type="entry name" value="TARTRATE-RESISTANT ACID PHOSPHATASE TYPE 5"/>
    <property type="match status" value="1"/>
</dbReference>
<keyword evidence="7" id="KW-1185">Reference proteome</keyword>
<reference evidence="6 7" key="1">
    <citation type="journal article" date="2014" name="Genome Announc.">
        <title>Draft Genome Sequence of the Algicidal Bacterium Mangrovimonas yunxiaonensis Strain LY01.</title>
        <authorList>
            <person name="Li Y."/>
            <person name="Zhu H."/>
            <person name="Li C."/>
            <person name="Zhang H."/>
            <person name="Chen Z."/>
            <person name="Zheng W."/>
            <person name="Xu H."/>
            <person name="Zheng T."/>
        </authorList>
    </citation>
    <scope>NUCLEOTIDE SEQUENCE [LARGE SCALE GENOMIC DNA]</scope>
    <source>
        <strain evidence="6 7">LY01</strain>
    </source>
</reference>
<evidence type="ECO:0000256" key="1">
    <source>
        <dbReference type="ARBA" id="ARBA00022729"/>
    </source>
</evidence>
<feature type="chain" id="PRO_5001782793" evidence="3">
    <location>
        <begin position="22"/>
        <end position="1217"/>
    </location>
</feature>
<dbReference type="PANTHER" id="PTHR10161:SF14">
    <property type="entry name" value="TARTRATE-RESISTANT ACID PHOSPHATASE TYPE 5"/>
    <property type="match status" value="1"/>
</dbReference>
<feature type="signal peptide" evidence="3">
    <location>
        <begin position="1"/>
        <end position="21"/>
    </location>
</feature>
<sequence>MKLKLLGTVLVLFLVGGCATLQTNQQALDTRQLDNINANTLNIFLIGDAGFPNKDGSPPHALGAMQEQFHQAGPEDWLLFLGDNVYPKGISETHTQADIRALQMQLDVAKTFPGEVLFIPGNHDWYSGVEGLKRQEKLVEEALGKNTFQPENGCPIEKIEINDEVLLLVVDSHWYITNWDRHPTINDACEFRTRHDFLEEFRSEIKKARGKTTLVAIHHPVFTNGTHGANYSFSDHMKPIPGLGTLKNILRSTSGIVNADIYNQFYNDLRQNLVAAAQQNDRVIFLSGHDHSLQYIQTEGLAQVISGSGAKTTAVKVKNKSDYGEGANGYAVLNVYNDKTTNVQFVNTQRNQIAFKKTIHTKEDTTTVSYPRESFKHVTAAIYTKEETSKSKMGKWLWGKRFRDSYSTPVKANVVYLDTLYGGLEPFRKGGGTQSKTLHLKAKDGRRYVMRAMRKQAAQFVQAALLKDQYVEDDFKNTQSEALLEDLFTGSHPYAAFTIATLAEAIALPHLNPKLYYIPKQEALGRFNTDFGNELYMLEEHPSDGHLELGSDGFTGDIISTFDMMQEVQSDEDVVINETAFVKARLFDMLIGDADRHQDQWRWMAYEENGKTIYHPLPRDRDLAFSRMSDGALPSLAVALFPPARKFRAYQPDLKDVKGFNISGFPLDVAFTSMSDPAVWEAQAQFIQERMTDEVIDKAFEYFPEALDVQIKNDIVKTLKQRRKNLQKIAGRYQKLLHKHAVLKATDKDDYIKIEAGEHGAVTVSMLRKKGDAYKDQFYYKTFTPSLTKEIWIYGLDDDDTFEVFGTLKKIKVRLIGGQNNDEFIVENGRNVIIYDYKTKKNTFNRAQKATVKQTDAYDINVYNYRKLRNNENLLLPKLGYNPDDGVRLGMSSTYKTYGFEQNPFTGKHQFQADYFFATRGYDLKYRGEFAHVVGRLNLVANVVFHSPNFSLNFFGYGNETKNHDGAFGMNYNRVKVREFSVAPALRWDSKRGSSVAAGVSYQSIEVHNTKNRFVNAFNVLPDYLFDEVNFGGVYAKFNYTNTDSKAYPTMGLNFNLNLGYTRNLDVGNSDFVYVVPSVNVVHKLDYEGRLVLASLVKSHLNFGDGFEFYQAAAIGGSDGLRGFRNQRFTGQQALYQNTDLRYSFNRFKTQLIPLHVGVYGSFDYGRVWIENDTSKKWHTSFGGGLFINAVDVLSANVGLFNSDDGTRLTVGLGFGF</sequence>
<reference evidence="7" key="2">
    <citation type="submission" date="2014-07" db="EMBL/GenBank/DDBJ databases">
        <title>Genome sequence of Mangrovimonas yunxiaonensis.</title>
        <authorList>
            <person name="Li Y."/>
            <person name="Zheng T."/>
        </authorList>
    </citation>
    <scope>NUCLEOTIDE SEQUENCE [LARGE SCALE GENOMIC DNA]</scope>
    <source>
        <strain evidence="7">LY01</strain>
    </source>
</reference>